<dbReference type="AlphaFoldDB" id="X0U1H5"/>
<dbReference type="Gene3D" id="3.20.20.100">
    <property type="entry name" value="NADP-dependent oxidoreductase domain"/>
    <property type="match status" value="1"/>
</dbReference>
<comment type="caution">
    <text evidence="2">The sequence shown here is derived from an EMBL/GenBank/DDBJ whole genome shotgun (WGS) entry which is preliminary data.</text>
</comment>
<reference evidence="2" key="1">
    <citation type="journal article" date="2014" name="Front. Microbiol.">
        <title>High frequency of phylogenetically diverse reductive dehalogenase-homologous genes in deep subseafloor sedimentary metagenomes.</title>
        <authorList>
            <person name="Kawai M."/>
            <person name="Futagami T."/>
            <person name="Toyoda A."/>
            <person name="Takaki Y."/>
            <person name="Nishi S."/>
            <person name="Hori S."/>
            <person name="Arai W."/>
            <person name="Tsubouchi T."/>
            <person name="Morono Y."/>
            <person name="Uchiyama I."/>
            <person name="Ito T."/>
            <person name="Fujiyama A."/>
            <person name="Inagaki F."/>
            <person name="Takami H."/>
        </authorList>
    </citation>
    <scope>NUCLEOTIDE SEQUENCE</scope>
    <source>
        <strain evidence="2">Expedition CK06-06</strain>
    </source>
</reference>
<dbReference type="PRINTS" id="PR00069">
    <property type="entry name" value="ALDKETRDTASE"/>
</dbReference>
<protein>
    <recommendedName>
        <fullName evidence="1">NADP-dependent oxidoreductase domain-containing protein</fullName>
    </recommendedName>
</protein>
<dbReference type="SUPFAM" id="SSF51430">
    <property type="entry name" value="NAD(P)-linked oxidoreductase"/>
    <property type="match status" value="1"/>
</dbReference>
<dbReference type="InterPro" id="IPR023210">
    <property type="entry name" value="NADP_OxRdtase_dom"/>
</dbReference>
<dbReference type="CDD" id="cd19105">
    <property type="entry name" value="AKR_unchar"/>
    <property type="match status" value="1"/>
</dbReference>
<gene>
    <name evidence="2" type="ORF">S01H1_43195</name>
</gene>
<dbReference type="GO" id="GO:0016491">
    <property type="term" value="F:oxidoreductase activity"/>
    <property type="evidence" value="ECO:0007669"/>
    <property type="project" value="InterPro"/>
</dbReference>
<feature type="non-terminal residue" evidence="2">
    <location>
        <position position="1"/>
    </location>
</feature>
<accession>X0U1H5</accession>
<name>X0U1H5_9ZZZZ</name>
<evidence type="ECO:0000259" key="1">
    <source>
        <dbReference type="Pfam" id="PF00248"/>
    </source>
</evidence>
<dbReference type="EMBL" id="BARS01027501">
    <property type="protein sequence ID" value="GAF99623.1"/>
    <property type="molecule type" value="Genomic_DNA"/>
</dbReference>
<organism evidence="2">
    <name type="scientific">marine sediment metagenome</name>
    <dbReference type="NCBI Taxonomy" id="412755"/>
    <lineage>
        <taxon>unclassified sequences</taxon>
        <taxon>metagenomes</taxon>
        <taxon>ecological metagenomes</taxon>
    </lineage>
</organism>
<dbReference type="InterPro" id="IPR036812">
    <property type="entry name" value="NAD(P)_OxRdtase_dom_sf"/>
</dbReference>
<proteinExistence type="predicted"/>
<dbReference type="InterPro" id="IPR020471">
    <property type="entry name" value="AKR"/>
</dbReference>
<feature type="domain" description="NADP-dependent oxidoreductase" evidence="1">
    <location>
        <begin position="39"/>
        <end position="206"/>
    </location>
</feature>
<sequence>AGENKKKKSSREISVPTRVLGKTKTPVSILALGGMVDLEVNQILLKMAIKFGVTYWDTAHRYQNGKSEIGIGKYFEKFPENRKKVFLCTKASGKTDPEGMTQRLNLSLERMKTDYIDLYLMHNPKKLELLTPAVKAWAEKAKKEGKIKFFGFSTHSNMASMLLHASKLGWIDAILTSYNYHLMLEDEMKAGIEACHKVGIGLTAMKSQGEVFKFFDSSKELSITEKFINKGYTIQQAKLKAVWGNEMIASCCSLMKNMTTMSANVA</sequence>
<dbReference type="InterPro" id="IPR053135">
    <property type="entry name" value="AKR2_Oxidoreductase"/>
</dbReference>
<dbReference type="PANTHER" id="PTHR43312:SF1">
    <property type="entry name" value="NADP-DEPENDENT OXIDOREDUCTASE DOMAIN-CONTAINING PROTEIN"/>
    <property type="match status" value="1"/>
</dbReference>
<evidence type="ECO:0000313" key="2">
    <source>
        <dbReference type="EMBL" id="GAF99623.1"/>
    </source>
</evidence>
<feature type="non-terminal residue" evidence="2">
    <location>
        <position position="266"/>
    </location>
</feature>
<dbReference type="PANTHER" id="PTHR43312">
    <property type="entry name" value="D-THREO-ALDOSE 1-DEHYDROGENASE"/>
    <property type="match status" value="1"/>
</dbReference>
<dbReference type="Pfam" id="PF00248">
    <property type="entry name" value="Aldo_ket_red"/>
    <property type="match status" value="1"/>
</dbReference>